<proteinExistence type="predicted"/>
<sequence>MSQKSLGSTGLERKSVGFERDACIEIYRRLSSAYHKFFFSFKRTIHNHFWSLKTCFGRSTLIWATVIVQKPNFTKIKIVILSVFLCGLFGISLKLSCIYTVKILSFL</sequence>
<organism evidence="2">
    <name type="scientific">Sipha flava</name>
    <name type="common">yellow sugarcane aphid</name>
    <dbReference type="NCBI Taxonomy" id="143950"/>
    <lineage>
        <taxon>Eukaryota</taxon>
        <taxon>Metazoa</taxon>
        <taxon>Ecdysozoa</taxon>
        <taxon>Arthropoda</taxon>
        <taxon>Hexapoda</taxon>
        <taxon>Insecta</taxon>
        <taxon>Pterygota</taxon>
        <taxon>Neoptera</taxon>
        <taxon>Paraneoptera</taxon>
        <taxon>Hemiptera</taxon>
        <taxon>Sternorrhyncha</taxon>
        <taxon>Aphidomorpha</taxon>
        <taxon>Aphidoidea</taxon>
        <taxon>Aphididae</taxon>
        <taxon>Sipha</taxon>
    </lineage>
</organism>
<reference evidence="2" key="1">
    <citation type="submission" date="2018-04" db="EMBL/GenBank/DDBJ databases">
        <title>Transcriptome assembly of Sipha flava.</title>
        <authorList>
            <person name="Scully E.D."/>
            <person name="Geib S.M."/>
            <person name="Palmer N.A."/>
            <person name="Koch K."/>
            <person name="Bradshaw J."/>
            <person name="Heng-Moss T."/>
            <person name="Sarath G."/>
        </authorList>
    </citation>
    <scope>NUCLEOTIDE SEQUENCE</scope>
</reference>
<keyword evidence="1" id="KW-0812">Transmembrane</keyword>
<gene>
    <name evidence="2" type="ORF">g.80102</name>
</gene>
<feature type="transmembrane region" description="Helical" evidence="1">
    <location>
        <begin position="78"/>
        <end position="101"/>
    </location>
</feature>
<keyword evidence="1" id="KW-1133">Transmembrane helix</keyword>
<name>A0A2S2R444_9HEMI</name>
<evidence type="ECO:0000313" key="2">
    <source>
        <dbReference type="EMBL" id="MBY84724.1"/>
    </source>
</evidence>
<dbReference type="AlphaFoldDB" id="A0A2S2R444"/>
<keyword evidence="1" id="KW-0472">Membrane</keyword>
<accession>A0A2S2R444</accession>
<protein>
    <submittedName>
        <fullName evidence="2">Uncharacterized protein</fullName>
    </submittedName>
</protein>
<evidence type="ECO:0000256" key="1">
    <source>
        <dbReference type="SAM" id="Phobius"/>
    </source>
</evidence>
<dbReference type="EMBL" id="GGMS01015521">
    <property type="protein sequence ID" value="MBY84724.1"/>
    <property type="molecule type" value="Transcribed_RNA"/>
</dbReference>